<feature type="compositionally biased region" description="Polar residues" evidence="11">
    <location>
        <begin position="1"/>
        <end position="16"/>
    </location>
</feature>
<evidence type="ECO:0000256" key="2">
    <source>
        <dbReference type="ARBA" id="ARBA00005300"/>
    </source>
</evidence>
<evidence type="ECO:0000256" key="10">
    <source>
        <dbReference type="HAMAP-Rule" id="MF_00042"/>
    </source>
</evidence>
<keyword evidence="9 10" id="KW-0460">Magnesium</keyword>
<keyword evidence="5 10" id="KW-0540">Nuclease</keyword>
<dbReference type="CDD" id="cd09278">
    <property type="entry name" value="RNase_HI_prokaryote_like"/>
    <property type="match status" value="1"/>
</dbReference>
<dbReference type="InterPro" id="IPR012337">
    <property type="entry name" value="RNaseH-like_sf"/>
</dbReference>
<dbReference type="InterPro" id="IPR050092">
    <property type="entry name" value="RNase_H"/>
</dbReference>
<proteinExistence type="inferred from homology"/>
<keyword evidence="8 10" id="KW-0378">Hydrolase</keyword>
<dbReference type="InterPro" id="IPR022892">
    <property type="entry name" value="RNaseHI"/>
</dbReference>
<keyword evidence="7 10" id="KW-0255">Endonuclease</keyword>
<comment type="function">
    <text evidence="10">Endonuclease that specifically degrades the RNA of RNA-DNA hybrids.</text>
</comment>
<dbReference type="GO" id="GO:0004523">
    <property type="term" value="F:RNA-DNA hybrid ribonuclease activity"/>
    <property type="evidence" value="ECO:0007669"/>
    <property type="project" value="UniProtKB-EC"/>
</dbReference>
<protein>
    <recommendedName>
        <fullName evidence="4 10">Ribonuclease H</fullName>
        <shortName evidence="10">RNase H</shortName>
        <ecNumber evidence="4 10">3.1.26.4</ecNumber>
    </recommendedName>
</protein>
<comment type="catalytic activity">
    <reaction evidence="1 10">
        <text>Endonucleolytic cleavage to 5'-phosphomonoester.</text>
        <dbReference type="EC" id="3.1.26.4"/>
    </reaction>
</comment>
<dbReference type="Proteomes" id="UP001231124">
    <property type="component" value="Unassembled WGS sequence"/>
</dbReference>
<dbReference type="InterPro" id="IPR036397">
    <property type="entry name" value="RNaseH_sf"/>
</dbReference>
<evidence type="ECO:0000256" key="4">
    <source>
        <dbReference type="ARBA" id="ARBA00012180"/>
    </source>
</evidence>
<evidence type="ECO:0000313" key="13">
    <source>
        <dbReference type="EMBL" id="MDQ0447284.1"/>
    </source>
</evidence>
<accession>A0ABU0I0S2</accession>
<dbReference type="Gene3D" id="3.30.420.10">
    <property type="entry name" value="Ribonuclease H-like superfamily/Ribonuclease H"/>
    <property type="match status" value="1"/>
</dbReference>
<evidence type="ECO:0000256" key="8">
    <source>
        <dbReference type="ARBA" id="ARBA00022801"/>
    </source>
</evidence>
<feature type="region of interest" description="Disordered" evidence="11">
    <location>
        <begin position="1"/>
        <end position="21"/>
    </location>
</feature>
<name>A0ABU0I0S2_9HYPH</name>
<evidence type="ECO:0000259" key="12">
    <source>
        <dbReference type="PROSITE" id="PS50879"/>
    </source>
</evidence>
<feature type="domain" description="RNase H type-1" evidence="12">
    <location>
        <begin position="21"/>
        <end position="165"/>
    </location>
</feature>
<evidence type="ECO:0000256" key="3">
    <source>
        <dbReference type="ARBA" id="ARBA00011245"/>
    </source>
</evidence>
<dbReference type="InterPro" id="IPR002156">
    <property type="entry name" value="RNaseH_domain"/>
</dbReference>
<feature type="binding site" evidence="10">
    <location>
        <position position="70"/>
    </location>
    <ligand>
        <name>Mg(2+)</name>
        <dbReference type="ChEBI" id="CHEBI:18420"/>
        <label>1</label>
    </ligand>
</feature>
<comment type="caution">
    <text evidence="13">The sequence shown here is derived from an EMBL/GenBank/DDBJ whole genome shotgun (WGS) entry which is preliminary data.</text>
</comment>
<dbReference type="PANTHER" id="PTHR10642:SF26">
    <property type="entry name" value="RIBONUCLEASE H1"/>
    <property type="match status" value="1"/>
</dbReference>
<evidence type="ECO:0000256" key="6">
    <source>
        <dbReference type="ARBA" id="ARBA00022723"/>
    </source>
</evidence>
<sequence>MQGDTNELTVPNTELHQSAPAPKRITIAFDGGCIGNPGPGGWGAILINEGTKAEKVVKGNDTATTNNRMELSAAIGGLSALSPGAVVSMIGDSQYVIKGITEWLPGWKRKGWKTSAGKPVLNVELWQALELAVARHESVSWTWTRGHVGHELNERVDKIANGEARKALRS</sequence>
<keyword evidence="10" id="KW-0963">Cytoplasm</keyword>
<dbReference type="Pfam" id="PF00075">
    <property type="entry name" value="RNase_H"/>
    <property type="match status" value="1"/>
</dbReference>
<dbReference type="RefSeq" id="WP_238207025.1">
    <property type="nucleotide sequence ID" value="NZ_BPQE01000031.1"/>
</dbReference>
<dbReference type="EC" id="3.1.26.4" evidence="4 10"/>
<comment type="cofactor">
    <cofactor evidence="10">
        <name>Mg(2+)</name>
        <dbReference type="ChEBI" id="CHEBI:18420"/>
    </cofactor>
    <text evidence="10">Binds 1 Mg(2+) ion per subunit. May bind a second metal ion at a regulatory site, or after substrate binding.</text>
</comment>
<gene>
    <name evidence="10" type="primary">rnhA</name>
    <name evidence="13" type="ORF">QO012_001780</name>
</gene>
<dbReference type="PANTHER" id="PTHR10642">
    <property type="entry name" value="RIBONUCLEASE H1"/>
    <property type="match status" value="1"/>
</dbReference>
<evidence type="ECO:0000256" key="7">
    <source>
        <dbReference type="ARBA" id="ARBA00022759"/>
    </source>
</evidence>
<feature type="binding site" evidence="10">
    <location>
        <position position="157"/>
    </location>
    <ligand>
        <name>Mg(2+)</name>
        <dbReference type="ChEBI" id="CHEBI:18420"/>
        <label>2</label>
    </ligand>
</feature>
<evidence type="ECO:0000313" key="14">
    <source>
        <dbReference type="Proteomes" id="UP001231124"/>
    </source>
</evidence>
<keyword evidence="14" id="KW-1185">Reference proteome</keyword>
<feature type="binding site" evidence="10">
    <location>
        <position position="30"/>
    </location>
    <ligand>
        <name>Mg(2+)</name>
        <dbReference type="ChEBI" id="CHEBI:18420"/>
        <label>2</label>
    </ligand>
</feature>
<comment type="subunit">
    <text evidence="3 10">Monomer.</text>
</comment>
<keyword evidence="6 10" id="KW-0479">Metal-binding</keyword>
<evidence type="ECO:0000256" key="5">
    <source>
        <dbReference type="ARBA" id="ARBA00022722"/>
    </source>
</evidence>
<dbReference type="NCBIfam" id="NF001236">
    <property type="entry name" value="PRK00203.1"/>
    <property type="match status" value="1"/>
</dbReference>
<organism evidence="13 14">
    <name type="scientific">Methylobacterium aerolatum</name>
    <dbReference type="NCBI Taxonomy" id="418708"/>
    <lineage>
        <taxon>Bacteria</taxon>
        <taxon>Pseudomonadati</taxon>
        <taxon>Pseudomonadota</taxon>
        <taxon>Alphaproteobacteria</taxon>
        <taxon>Hyphomicrobiales</taxon>
        <taxon>Methylobacteriaceae</taxon>
        <taxon>Methylobacterium</taxon>
    </lineage>
</organism>
<dbReference type="EMBL" id="JAUSVP010000004">
    <property type="protein sequence ID" value="MDQ0447284.1"/>
    <property type="molecule type" value="Genomic_DNA"/>
</dbReference>
<dbReference type="SUPFAM" id="SSF53098">
    <property type="entry name" value="Ribonuclease H-like"/>
    <property type="match status" value="1"/>
</dbReference>
<evidence type="ECO:0000256" key="9">
    <source>
        <dbReference type="ARBA" id="ARBA00022842"/>
    </source>
</evidence>
<reference evidence="13 14" key="1">
    <citation type="submission" date="2023-07" db="EMBL/GenBank/DDBJ databases">
        <title>Genomic Encyclopedia of Type Strains, Phase IV (KMG-IV): sequencing the most valuable type-strain genomes for metagenomic binning, comparative biology and taxonomic classification.</title>
        <authorList>
            <person name="Goeker M."/>
        </authorList>
    </citation>
    <scope>NUCLEOTIDE SEQUENCE [LARGE SCALE GENOMIC DNA]</scope>
    <source>
        <strain evidence="13 14">DSM 19013</strain>
    </source>
</reference>
<feature type="binding site" evidence="10">
    <location>
        <position position="92"/>
    </location>
    <ligand>
        <name>Mg(2+)</name>
        <dbReference type="ChEBI" id="CHEBI:18420"/>
        <label>1</label>
    </ligand>
</feature>
<dbReference type="PROSITE" id="PS50879">
    <property type="entry name" value="RNASE_H_1"/>
    <property type="match status" value="1"/>
</dbReference>
<comment type="subcellular location">
    <subcellularLocation>
        <location evidence="10">Cytoplasm</location>
    </subcellularLocation>
</comment>
<feature type="binding site" evidence="10">
    <location>
        <position position="30"/>
    </location>
    <ligand>
        <name>Mg(2+)</name>
        <dbReference type="ChEBI" id="CHEBI:18420"/>
        <label>1</label>
    </ligand>
</feature>
<evidence type="ECO:0000256" key="1">
    <source>
        <dbReference type="ARBA" id="ARBA00000077"/>
    </source>
</evidence>
<dbReference type="HAMAP" id="MF_00042">
    <property type="entry name" value="RNase_H"/>
    <property type="match status" value="1"/>
</dbReference>
<comment type="similarity">
    <text evidence="2 10">Belongs to the RNase H family.</text>
</comment>
<evidence type="ECO:0000256" key="11">
    <source>
        <dbReference type="SAM" id="MobiDB-lite"/>
    </source>
</evidence>